<dbReference type="Proteomes" id="UP000076574">
    <property type="component" value="Unassembled WGS sequence"/>
</dbReference>
<comment type="caution">
    <text evidence="2">The sequence shown here is derived from an EMBL/GenBank/DDBJ whole genome shotgun (WGS) entry which is preliminary data.</text>
</comment>
<dbReference type="STRING" id="943830.A4A58_13115"/>
<feature type="transmembrane region" description="Helical" evidence="1">
    <location>
        <begin position="76"/>
        <end position="99"/>
    </location>
</feature>
<keyword evidence="1" id="KW-1133">Transmembrane helix</keyword>
<keyword evidence="1" id="KW-0472">Membrane</keyword>
<dbReference type="EMBL" id="LVYV01000045">
    <property type="protein sequence ID" value="KZD21325.1"/>
    <property type="molecule type" value="Genomic_DNA"/>
</dbReference>
<protein>
    <submittedName>
        <fullName evidence="2">Uncharacterized protein</fullName>
    </submittedName>
</protein>
<gene>
    <name evidence="2" type="ORF">A4A58_13115</name>
</gene>
<organism evidence="2 3">
    <name type="scientific">Tardiphaga robiniae</name>
    <dbReference type="NCBI Taxonomy" id="943830"/>
    <lineage>
        <taxon>Bacteria</taxon>
        <taxon>Pseudomonadati</taxon>
        <taxon>Pseudomonadota</taxon>
        <taxon>Alphaproteobacteria</taxon>
        <taxon>Hyphomicrobiales</taxon>
        <taxon>Nitrobacteraceae</taxon>
        <taxon>Tardiphaga</taxon>
    </lineage>
</organism>
<dbReference type="AlphaFoldDB" id="A0A163XT19"/>
<accession>A0A163XT19</accession>
<feature type="transmembrane region" description="Helical" evidence="1">
    <location>
        <begin position="49"/>
        <end position="70"/>
    </location>
</feature>
<evidence type="ECO:0000256" key="1">
    <source>
        <dbReference type="SAM" id="Phobius"/>
    </source>
</evidence>
<evidence type="ECO:0000313" key="3">
    <source>
        <dbReference type="Proteomes" id="UP000076574"/>
    </source>
</evidence>
<proteinExistence type="predicted"/>
<keyword evidence="1" id="KW-0812">Transmembrane</keyword>
<name>A0A163XT19_9BRAD</name>
<keyword evidence="3" id="KW-1185">Reference proteome</keyword>
<evidence type="ECO:0000313" key="2">
    <source>
        <dbReference type="EMBL" id="KZD21325.1"/>
    </source>
</evidence>
<feature type="transmembrane region" description="Helical" evidence="1">
    <location>
        <begin position="12"/>
        <end position="29"/>
    </location>
</feature>
<sequence>MRAHDKGAEFEMPTIIGALIFLVPIVLLAGDGSKLAASRLSAGWVWLKIAVETVMLAGCLFGFIAALQFYPDELGSSLILIALAGLGAIVCGSAIVGNLPGLQPRS</sequence>
<reference evidence="2 3" key="1">
    <citation type="submission" date="2016-03" db="EMBL/GenBank/DDBJ databases">
        <title>Microsymbionts genomes from the relict species Vavilovia formosa (Stev.) Fed.</title>
        <authorList>
            <person name="Kopat V."/>
            <person name="Chirak E."/>
            <person name="Kimeklis A."/>
            <person name="Andronov E."/>
        </authorList>
    </citation>
    <scope>NUCLEOTIDE SEQUENCE [LARGE SCALE GENOMIC DNA]</scope>
    <source>
        <strain evidence="2 3">Vaf07</strain>
    </source>
</reference>